<evidence type="ECO:0000256" key="1">
    <source>
        <dbReference type="SAM" id="MobiDB-lite"/>
    </source>
</evidence>
<proteinExistence type="predicted"/>
<dbReference type="SUPFAM" id="SSF52218">
    <property type="entry name" value="Flavoproteins"/>
    <property type="match status" value="1"/>
</dbReference>
<sequence length="463" mass="50112">MNDSTMIHRGGASTRRLGRGSAPHLLVKPDADGTGGHAEAGYAKASRAGTVLRWLCLLTAVANMGGNALLMAFQEPLYELLGLAPPADPYALASVLGFSFTAGALALAIFLRPAHAVPMLVVAMLGKASFALVTLNAHLSGGVAWPWLAFAAWDAVFVVVFWMYLIHLLRPELASFNRGAVLASPVPAGETRQALLLCYSLSGNSGRAVESTRRGLEAGGYRCDVVRIKPLERELFQFPFTSVMQFVRIALRAVLRRPAEIEPLELPADCDPDLIVVASQTWMVGAAAPVEELFRRPDTRALFAGRDVALINVARGLWRRSQAILASRVEEAGGNLVAARAETNPGREPTRTLSLFVFLMMGRTGHPSWLPKALRQPQYLSEDALMGYERWGTALARRSTAGLSPLAWQRAAVLDAALREQSKRSLQESWQDLLPERETEARESRDPVSVANAAITSSVEVGA</sequence>
<accession>D0LJJ7</accession>
<keyword evidence="2" id="KW-1133">Transmembrane helix</keyword>
<keyword evidence="4" id="KW-1185">Reference proteome</keyword>
<feature type="transmembrane region" description="Helical" evidence="2">
    <location>
        <begin position="145"/>
        <end position="169"/>
    </location>
</feature>
<evidence type="ECO:0000313" key="4">
    <source>
        <dbReference type="Proteomes" id="UP000001880"/>
    </source>
</evidence>
<reference evidence="3 4" key="1">
    <citation type="journal article" date="2010" name="Stand. Genomic Sci.">
        <title>Complete genome sequence of Haliangium ochraceum type strain (SMP-2).</title>
        <authorList>
            <consortium name="US DOE Joint Genome Institute (JGI-PGF)"/>
            <person name="Ivanova N."/>
            <person name="Daum C."/>
            <person name="Lang E."/>
            <person name="Abt B."/>
            <person name="Kopitz M."/>
            <person name="Saunders E."/>
            <person name="Lapidus A."/>
            <person name="Lucas S."/>
            <person name="Glavina Del Rio T."/>
            <person name="Nolan M."/>
            <person name="Tice H."/>
            <person name="Copeland A."/>
            <person name="Cheng J.F."/>
            <person name="Chen F."/>
            <person name="Bruce D."/>
            <person name="Goodwin L."/>
            <person name="Pitluck S."/>
            <person name="Mavromatis K."/>
            <person name="Pati A."/>
            <person name="Mikhailova N."/>
            <person name="Chen A."/>
            <person name="Palaniappan K."/>
            <person name="Land M."/>
            <person name="Hauser L."/>
            <person name="Chang Y.J."/>
            <person name="Jeffries C.D."/>
            <person name="Detter J.C."/>
            <person name="Brettin T."/>
            <person name="Rohde M."/>
            <person name="Goker M."/>
            <person name="Bristow J."/>
            <person name="Markowitz V."/>
            <person name="Eisen J.A."/>
            <person name="Hugenholtz P."/>
            <person name="Kyrpides N.C."/>
            <person name="Klenk H.P."/>
        </authorList>
    </citation>
    <scope>NUCLEOTIDE SEQUENCE [LARGE SCALE GENOMIC DNA]</scope>
    <source>
        <strain evidence="4">DSM 14365 / CIP 107738 / JCM 11303 / AJ 13395 / SMP-2</strain>
    </source>
</reference>
<feature type="transmembrane region" description="Helical" evidence="2">
    <location>
        <begin position="117"/>
        <end position="139"/>
    </location>
</feature>
<dbReference type="Proteomes" id="UP000001880">
    <property type="component" value="Chromosome"/>
</dbReference>
<feature type="region of interest" description="Disordered" evidence="1">
    <location>
        <begin position="427"/>
        <end position="449"/>
    </location>
</feature>
<evidence type="ECO:0000256" key="2">
    <source>
        <dbReference type="SAM" id="Phobius"/>
    </source>
</evidence>
<dbReference type="InterPro" id="IPR029039">
    <property type="entry name" value="Flavoprotein-like_sf"/>
</dbReference>
<feature type="transmembrane region" description="Helical" evidence="2">
    <location>
        <begin position="90"/>
        <end position="110"/>
    </location>
</feature>
<dbReference type="AlphaFoldDB" id="D0LJJ7"/>
<feature type="compositionally biased region" description="Basic and acidic residues" evidence="1">
    <location>
        <begin position="434"/>
        <end position="446"/>
    </location>
</feature>
<dbReference type="KEGG" id="hoh:Hoch_4073"/>
<dbReference type="eggNOG" id="COG0716">
    <property type="taxonomic scope" value="Bacteria"/>
</dbReference>
<dbReference type="STRING" id="502025.Hoch_4073"/>
<dbReference type="HOGENOM" id="CLU_590205_0_0_7"/>
<evidence type="ECO:0000313" key="3">
    <source>
        <dbReference type="EMBL" id="ACY16571.1"/>
    </source>
</evidence>
<keyword evidence="2" id="KW-0472">Membrane</keyword>
<keyword evidence="2" id="KW-0812">Transmembrane</keyword>
<dbReference type="EMBL" id="CP001804">
    <property type="protein sequence ID" value="ACY16571.1"/>
    <property type="molecule type" value="Genomic_DNA"/>
</dbReference>
<protein>
    <submittedName>
        <fullName evidence="3">Uncharacterized protein</fullName>
    </submittedName>
</protein>
<name>D0LJJ7_HALO1</name>
<gene>
    <name evidence="3" type="ordered locus">Hoch_4073</name>
</gene>
<feature type="transmembrane region" description="Helical" evidence="2">
    <location>
        <begin position="51"/>
        <end position="70"/>
    </location>
</feature>
<organism evidence="3 4">
    <name type="scientific">Haliangium ochraceum (strain DSM 14365 / JCM 11303 / SMP-2)</name>
    <dbReference type="NCBI Taxonomy" id="502025"/>
    <lineage>
        <taxon>Bacteria</taxon>
        <taxon>Pseudomonadati</taxon>
        <taxon>Myxococcota</taxon>
        <taxon>Polyangia</taxon>
        <taxon>Haliangiales</taxon>
        <taxon>Kofleriaceae</taxon>
        <taxon>Haliangium</taxon>
    </lineage>
</organism>